<comment type="caution">
    <text evidence="9">The sequence shown here is derived from an EMBL/GenBank/DDBJ whole genome shotgun (WGS) entry which is preliminary data.</text>
</comment>
<evidence type="ECO:0000256" key="2">
    <source>
        <dbReference type="ARBA" id="ARBA00005189"/>
    </source>
</evidence>
<name>A0ABD3PGU5_9STRA</name>
<gene>
    <name evidence="9" type="ORF">HJC23_008733</name>
</gene>
<dbReference type="Gene3D" id="3.40.50.150">
    <property type="entry name" value="Vaccinia Virus protein VP39"/>
    <property type="match status" value="1"/>
</dbReference>
<comment type="pathway">
    <text evidence="2">Lipid metabolism.</text>
</comment>
<dbReference type="EC" id="2.1.1.103" evidence="5"/>
<comment type="catalytic activity">
    <reaction evidence="6">
        <text>N,N-dimethylethanolamine phosphate + S-adenosyl-L-methionine = phosphocholine + S-adenosyl-L-homocysteine + H(+)</text>
        <dbReference type="Rhea" id="RHEA:25325"/>
        <dbReference type="ChEBI" id="CHEBI:15378"/>
        <dbReference type="ChEBI" id="CHEBI:57856"/>
        <dbReference type="ChEBI" id="CHEBI:58641"/>
        <dbReference type="ChEBI" id="CHEBI:59789"/>
        <dbReference type="ChEBI" id="CHEBI:295975"/>
        <dbReference type="EC" id="2.1.1.103"/>
    </reaction>
    <physiologicalReaction direction="left-to-right" evidence="6">
        <dbReference type="Rhea" id="RHEA:25326"/>
    </physiologicalReaction>
</comment>
<accession>A0ABD3PGU5</accession>
<evidence type="ECO:0000259" key="8">
    <source>
        <dbReference type="Pfam" id="PF08242"/>
    </source>
</evidence>
<evidence type="ECO:0000256" key="3">
    <source>
        <dbReference type="ARBA" id="ARBA00022603"/>
    </source>
</evidence>
<keyword evidence="3" id="KW-0489">Methyltransferase</keyword>
<comment type="pathway">
    <text evidence="1">Phospholipid metabolism; phosphatidylcholine biosynthesis.</text>
</comment>
<sequence length="288" mass="31560">MSNHANINSNDAIKTMKLYTHVDRIKTELTSRGMLSQNPIDPIVLSEIDSMHFLGNAAIEAAVAAMGLTASSKVLDVGSGFGGPARILSSLTKCHVVALELQQDIHNLGAELTRRCNLSDSVDHVSGDILDDKIGQQLGNGISSFDAIVSYLVFLHIPNKGSVLDVCRKLLKPNGALFAEDFFCISPFTKVEVESLARDVFCRDLPSREEYIQQLELSGFKNIQFIDMTTEWTQYVTKRLEHFIANKDGYVKVHGEEAYSGLLEFYAAVATLFSGGNLGGVRIVAQMT</sequence>
<evidence type="ECO:0000313" key="9">
    <source>
        <dbReference type="EMBL" id="KAL3785700.1"/>
    </source>
</evidence>
<protein>
    <recommendedName>
        <fullName evidence="5">phosphoethanolamine N-methyltransferase</fullName>
        <ecNumber evidence="5">2.1.1.103</ecNumber>
    </recommendedName>
</protein>
<dbReference type="GO" id="GO:0000234">
    <property type="term" value="F:phosphoethanolamine N-methyltransferase activity"/>
    <property type="evidence" value="ECO:0007669"/>
    <property type="project" value="UniProtKB-EC"/>
</dbReference>
<evidence type="ECO:0000256" key="4">
    <source>
        <dbReference type="ARBA" id="ARBA00022679"/>
    </source>
</evidence>
<dbReference type="GO" id="GO:0032259">
    <property type="term" value="P:methylation"/>
    <property type="evidence" value="ECO:0007669"/>
    <property type="project" value="UniProtKB-KW"/>
</dbReference>
<dbReference type="AlphaFoldDB" id="A0ABD3PGU5"/>
<dbReference type="PANTHER" id="PTHR44307">
    <property type="entry name" value="PHOSPHOETHANOLAMINE METHYLTRANSFERASE"/>
    <property type="match status" value="1"/>
</dbReference>
<evidence type="ECO:0000256" key="1">
    <source>
        <dbReference type="ARBA" id="ARBA00004969"/>
    </source>
</evidence>
<reference evidence="9 10" key="1">
    <citation type="journal article" date="2020" name="G3 (Bethesda)">
        <title>Improved Reference Genome for Cyclotella cryptica CCMP332, a Model for Cell Wall Morphogenesis, Salinity Adaptation, and Lipid Production in Diatoms (Bacillariophyta).</title>
        <authorList>
            <person name="Roberts W.R."/>
            <person name="Downey K.M."/>
            <person name="Ruck E.C."/>
            <person name="Traller J.C."/>
            <person name="Alverson A.J."/>
        </authorList>
    </citation>
    <scope>NUCLEOTIDE SEQUENCE [LARGE SCALE GENOMIC DNA]</scope>
    <source>
        <strain evidence="9 10">CCMP332</strain>
    </source>
</reference>
<dbReference type="PANTHER" id="PTHR44307:SF2">
    <property type="entry name" value="PHOSPHOETHANOLAMINE METHYLTRANSFERASE ISOFORM X1"/>
    <property type="match status" value="1"/>
</dbReference>
<dbReference type="Pfam" id="PF08242">
    <property type="entry name" value="Methyltransf_12"/>
    <property type="match status" value="1"/>
</dbReference>
<proteinExistence type="predicted"/>
<comment type="catalytic activity">
    <reaction evidence="7">
        <text>N-methylethanolamine phosphate + S-adenosyl-L-methionine = N,N-dimethylethanolamine phosphate + S-adenosyl-L-homocysteine + H(+)</text>
        <dbReference type="Rhea" id="RHEA:25321"/>
        <dbReference type="ChEBI" id="CHEBI:15378"/>
        <dbReference type="ChEBI" id="CHEBI:57781"/>
        <dbReference type="ChEBI" id="CHEBI:57856"/>
        <dbReference type="ChEBI" id="CHEBI:58641"/>
        <dbReference type="ChEBI" id="CHEBI:59789"/>
        <dbReference type="EC" id="2.1.1.103"/>
    </reaction>
    <physiologicalReaction direction="left-to-right" evidence="7">
        <dbReference type="Rhea" id="RHEA:25322"/>
    </physiologicalReaction>
</comment>
<dbReference type="CDD" id="cd02440">
    <property type="entry name" value="AdoMet_MTases"/>
    <property type="match status" value="1"/>
</dbReference>
<keyword evidence="10" id="KW-1185">Reference proteome</keyword>
<evidence type="ECO:0000256" key="6">
    <source>
        <dbReference type="ARBA" id="ARBA00047619"/>
    </source>
</evidence>
<dbReference type="InterPro" id="IPR029063">
    <property type="entry name" value="SAM-dependent_MTases_sf"/>
</dbReference>
<feature type="domain" description="Methyltransferase type 12" evidence="8">
    <location>
        <begin position="75"/>
        <end position="177"/>
    </location>
</feature>
<keyword evidence="4" id="KW-0808">Transferase</keyword>
<organism evidence="9 10">
    <name type="scientific">Cyclotella cryptica</name>
    <dbReference type="NCBI Taxonomy" id="29204"/>
    <lineage>
        <taxon>Eukaryota</taxon>
        <taxon>Sar</taxon>
        <taxon>Stramenopiles</taxon>
        <taxon>Ochrophyta</taxon>
        <taxon>Bacillariophyta</taxon>
        <taxon>Coscinodiscophyceae</taxon>
        <taxon>Thalassiosirophycidae</taxon>
        <taxon>Stephanodiscales</taxon>
        <taxon>Stephanodiscaceae</taxon>
        <taxon>Cyclotella</taxon>
    </lineage>
</organism>
<dbReference type="EMBL" id="JABMIG020000211">
    <property type="protein sequence ID" value="KAL3785700.1"/>
    <property type="molecule type" value="Genomic_DNA"/>
</dbReference>
<dbReference type="InterPro" id="IPR013217">
    <property type="entry name" value="Methyltransf_12"/>
</dbReference>
<dbReference type="SUPFAM" id="SSF53335">
    <property type="entry name" value="S-adenosyl-L-methionine-dependent methyltransferases"/>
    <property type="match status" value="1"/>
</dbReference>
<evidence type="ECO:0000256" key="7">
    <source>
        <dbReference type="ARBA" id="ARBA00047841"/>
    </source>
</evidence>
<dbReference type="Proteomes" id="UP001516023">
    <property type="component" value="Unassembled WGS sequence"/>
</dbReference>
<evidence type="ECO:0000313" key="10">
    <source>
        <dbReference type="Proteomes" id="UP001516023"/>
    </source>
</evidence>
<evidence type="ECO:0000256" key="5">
    <source>
        <dbReference type="ARBA" id="ARBA00035674"/>
    </source>
</evidence>